<name>A0AAP0I1G1_9MAGN</name>
<evidence type="ECO:0000256" key="1">
    <source>
        <dbReference type="SAM" id="MobiDB-lite"/>
    </source>
</evidence>
<evidence type="ECO:0000313" key="3">
    <source>
        <dbReference type="EMBL" id="KAK9104641.1"/>
    </source>
</evidence>
<organism evidence="3 4">
    <name type="scientific">Stephania cephalantha</name>
    <dbReference type="NCBI Taxonomy" id="152367"/>
    <lineage>
        <taxon>Eukaryota</taxon>
        <taxon>Viridiplantae</taxon>
        <taxon>Streptophyta</taxon>
        <taxon>Embryophyta</taxon>
        <taxon>Tracheophyta</taxon>
        <taxon>Spermatophyta</taxon>
        <taxon>Magnoliopsida</taxon>
        <taxon>Ranunculales</taxon>
        <taxon>Menispermaceae</taxon>
        <taxon>Menispermoideae</taxon>
        <taxon>Cissampelideae</taxon>
        <taxon>Stephania</taxon>
    </lineage>
</organism>
<feature type="compositionally biased region" description="Polar residues" evidence="1">
    <location>
        <begin position="66"/>
        <end position="76"/>
    </location>
</feature>
<feature type="region of interest" description="Disordered" evidence="1">
    <location>
        <begin position="123"/>
        <end position="196"/>
    </location>
</feature>
<dbReference type="EMBL" id="JBBNAG010000009">
    <property type="protein sequence ID" value="KAK9104641.1"/>
    <property type="molecule type" value="Genomic_DNA"/>
</dbReference>
<feature type="region of interest" description="Disordered" evidence="1">
    <location>
        <begin position="66"/>
        <end position="96"/>
    </location>
</feature>
<proteinExistence type="predicted"/>
<sequence>MLFGKLQLVKNLINKIPFSTIKHKDFKAAPLKAITDLEGPITKRDINNIIEQNNYTNLYLSTMKTSTPPISSTKPNVPQKAPKVTKPFFPPSASPSMPSYKTPLSSEFFDILTSKLSQLSIGNPTTSSPAAAPVPPLPSTVSYTSRSQSKDKGPVVNVLTTAPTAPNSSSSSDSDKESVADISSSNSSSIKSESHSDSNLPEIYKIFRRRNSRRQSNPQFRQNRYPLSKQYYSRPSPSDLILEEKIKRNQKYDGNAIYDWSIDGLSEYQIIEVVLKMHIYAKASILQNHTEPDTAKAIVCGFTANFMVGGIIPWMMMKENQFLII</sequence>
<keyword evidence="4" id="KW-1185">Reference proteome</keyword>
<feature type="compositionally biased region" description="Polar residues" evidence="1">
    <location>
        <begin position="158"/>
        <end position="167"/>
    </location>
</feature>
<feature type="region of interest" description="Disordered" evidence="1">
    <location>
        <begin position="211"/>
        <end position="232"/>
    </location>
</feature>
<dbReference type="Proteomes" id="UP001419268">
    <property type="component" value="Unassembled WGS sequence"/>
</dbReference>
<comment type="caution">
    <text evidence="3">The sequence shown here is derived from an EMBL/GenBank/DDBJ whole genome shotgun (WGS) entry which is preliminary data.</text>
</comment>
<dbReference type="InterPro" id="IPR056648">
    <property type="entry name" value="DUF7746"/>
</dbReference>
<evidence type="ECO:0000259" key="2">
    <source>
        <dbReference type="Pfam" id="PF24925"/>
    </source>
</evidence>
<evidence type="ECO:0000313" key="4">
    <source>
        <dbReference type="Proteomes" id="UP001419268"/>
    </source>
</evidence>
<dbReference type="AlphaFoldDB" id="A0AAP0I1G1"/>
<feature type="domain" description="DUF7746" evidence="2">
    <location>
        <begin position="252"/>
        <end position="305"/>
    </location>
</feature>
<gene>
    <name evidence="3" type="ORF">Scep_021485</name>
</gene>
<accession>A0AAP0I1G1</accession>
<reference evidence="3 4" key="1">
    <citation type="submission" date="2024-01" db="EMBL/GenBank/DDBJ databases">
        <title>Genome assemblies of Stephania.</title>
        <authorList>
            <person name="Yang L."/>
        </authorList>
    </citation>
    <scope>NUCLEOTIDE SEQUENCE [LARGE SCALE GENOMIC DNA]</scope>
    <source>
        <strain evidence="3">JXDWG</strain>
        <tissue evidence="3">Leaf</tissue>
    </source>
</reference>
<dbReference type="Pfam" id="PF24925">
    <property type="entry name" value="DUF7746"/>
    <property type="match status" value="1"/>
</dbReference>
<protein>
    <recommendedName>
        <fullName evidence="2">DUF7746 domain-containing protein</fullName>
    </recommendedName>
</protein>
<feature type="compositionally biased region" description="Low complexity" evidence="1">
    <location>
        <begin position="214"/>
        <end position="224"/>
    </location>
</feature>